<evidence type="ECO:0000256" key="5">
    <source>
        <dbReference type="ARBA" id="ARBA00022801"/>
    </source>
</evidence>
<comment type="caution">
    <text evidence="9">The sequence shown here is derived from an EMBL/GenBank/DDBJ whole genome shotgun (WGS) entry which is preliminary data.</text>
</comment>
<dbReference type="PANTHER" id="PTHR33653:SF1">
    <property type="entry name" value="RIBONUCLEASE VAPC2"/>
    <property type="match status" value="1"/>
</dbReference>
<dbReference type="SUPFAM" id="SSF88723">
    <property type="entry name" value="PIN domain-like"/>
    <property type="match status" value="1"/>
</dbReference>
<keyword evidence="3" id="KW-0540">Nuclease</keyword>
<evidence type="ECO:0000256" key="4">
    <source>
        <dbReference type="ARBA" id="ARBA00022723"/>
    </source>
</evidence>
<accession>A0ABU1X2F3</accession>
<sequence>MTGYIYDTSVLSALLDAAHQRHVDIARAVASLPDDASHFVSAVSLAELTFGVRMSEAFSSSRLPALEQMLIDVHTYGVLEIGHHTATAYAELKTNLARRYLLKANRRDRPRWVEEWPLNNRGQRLQVDENDLWLCAQAKERSLTLLTADGGIQRIADADPEVMVLLA</sequence>
<dbReference type="InterPro" id="IPR002716">
    <property type="entry name" value="PIN_dom"/>
</dbReference>
<dbReference type="RefSeq" id="WP_310225343.1">
    <property type="nucleotide sequence ID" value="NZ_JAVDWV010000011.1"/>
</dbReference>
<dbReference type="InterPro" id="IPR029060">
    <property type="entry name" value="PIN-like_dom_sf"/>
</dbReference>
<evidence type="ECO:0000313" key="9">
    <source>
        <dbReference type="EMBL" id="MDR7155755.1"/>
    </source>
</evidence>
<evidence type="ECO:0000256" key="3">
    <source>
        <dbReference type="ARBA" id="ARBA00022722"/>
    </source>
</evidence>
<keyword evidence="4" id="KW-0479">Metal-binding</keyword>
<protein>
    <submittedName>
        <fullName evidence="9">Nucleic acid-binding protein</fullName>
    </submittedName>
</protein>
<comment type="similarity">
    <text evidence="7">Belongs to the PINc/VapC protein family.</text>
</comment>
<evidence type="ECO:0000256" key="1">
    <source>
        <dbReference type="ARBA" id="ARBA00001946"/>
    </source>
</evidence>
<evidence type="ECO:0000259" key="8">
    <source>
        <dbReference type="Pfam" id="PF01850"/>
    </source>
</evidence>
<dbReference type="Gene3D" id="3.40.50.1010">
    <property type="entry name" value="5'-nuclease"/>
    <property type="match status" value="1"/>
</dbReference>
<dbReference type="Pfam" id="PF01850">
    <property type="entry name" value="PIN"/>
    <property type="match status" value="1"/>
</dbReference>
<evidence type="ECO:0000256" key="7">
    <source>
        <dbReference type="ARBA" id="ARBA00038093"/>
    </source>
</evidence>
<feature type="domain" description="PIN" evidence="8">
    <location>
        <begin position="5"/>
        <end position="156"/>
    </location>
</feature>
<gene>
    <name evidence="9" type="ORF">J2W40_002591</name>
</gene>
<keyword evidence="6" id="KW-0460">Magnesium</keyword>
<evidence type="ECO:0000313" key="10">
    <source>
        <dbReference type="Proteomes" id="UP001267638"/>
    </source>
</evidence>
<evidence type="ECO:0000256" key="2">
    <source>
        <dbReference type="ARBA" id="ARBA00022649"/>
    </source>
</evidence>
<comment type="cofactor">
    <cofactor evidence="1">
        <name>Mg(2+)</name>
        <dbReference type="ChEBI" id="CHEBI:18420"/>
    </cofactor>
</comment>
<dbReference type="PANTHER" id="PTHR33653">
    <property type="entry name" value="RIBONUCLEASE VAPC2"/>
    <property type="match status" value="1"/>
</dbReference>
<proteinExistence type="inferred from homology"/>
<reference evidence="9 10" key="1">
    <citation type="submission" date="2023-07" db="EMBL/GenBank/DDBJ databases">
        <title>Sorghum-associated microbial communities from plants grown in Nebraska, USA.</title>
        <authorList>
            <person name="Schachtman D."/>
        </authorList>
    </citation>
    <scope>NUCLEOTIDE SEQUENCE [LARGE SCALE GENOMIC DNA]</scope>
    <source>
        <strain evidence="9 10">4256</strain>
    </source>
</reference>
<dbReference type="InterPro" id="IPR050556">
    <property type="entry name" value="Type_II_TA_system_RNase"/>
</dbReference>
<organism evidence="9 10">
    <name type="scientific">Sphingobium xenophagum</name>
    <dbReference type="NCBI Taxonomy" id="121428"/>
    <lineage>
        <taxon>Bacteria</taxon>
        <taxon>Pseudomonadati</taxon>
        <taxon>Pseudomonadota</taxon>
        <taxon>Alphaproteobacteria</taxon>
        <taxon>Sphingomonadales</taxon>
        <taxon>Sphingomonadaceae</taxon>
        <taxon>Sphingobium</taxon>
    </lineage>
</organism>
<evidence type="ECO:0000256" key="6">
    <source>
        <dbReference type="ARBA" id="ARBA00022842"/>
    </source>
</evidence>
<name>A0ABU1X2F3_SPHXE</name>
<keyword evidence="2" id="KW-1277">Toxin-antitoxin system</keyword>
<keyword evidence="5" id="KW-0378">Hydrolase</keyword>
<dbReference type="EMBL" id="JAVDWV010000011">
    <property type="protein sequence ID" value="MDR7155755.1"/>
    <property type="molecule type" value="Genomic_DNA"/>
</dbReference>
<dbReference type="Proteomes" id="UP001267638">
    <property type="component" value="Unassembled WGS sequence"/>
</dbReference>
<keyword evidence="10" id="KW-1185">Reference proteome</keyword>